<dbReference type="KEGG" id="goq:ACH46_01580"/>
<evidence type="ECO:0000313" key="1">
    <source>
        <dbReference type="EMBL" id="ALG83439.1"/>
    </source>
</evidence>
<protein>
    <recommendedName>
        <fullName evidence="3">Glycolipid-binding family protein</fullName>
    </recommendedName>
</protein>
<reference evidence="1 2" key="2">
    <citation type="journal article" date="2017" name="Int. J. Syst. Evol. Microbiol.">
        <title>Gordonia phthalatica sp. nov., a di-n-butyl phthalate-degrading bacterium isolated from activated sludge.</title>
        <authorList>
            <person name="Jin D."/>
            <person name="Kong X."/>
            <person name="Jia M."/>
            <person name="Yu X."/>
            <person name="Wang X."/>
            <person name="Zhuang X."/>
            <person name="Deng Y."/>
            <person name="Bai Z."/>
        </authorList>
    </citation>
    <scope>NUCLEOTIDE SEQUENCE [LARGE SCALE GENOMIC DNA]</scope>
    <source>
        <strain evidence="1 2">QH-11</strain>
    </source>
</reference>
<dbReference type="AlphaFoldDB" id="A0A0N7FU58"/>
<organism evidence="1 2">
    <name type="scientific">Gordonia phthalatica</name>
    <dbReference type="NCBI Taxonomy" id="1136941"/>
    <lineage>
        <taxon>Bacteria</taxon>
        <taxon>Bacillati</taxon>
        <taxon>Actinomycetota</taxon>
        <taxon>Actinomycetes</taxon>
        <taxon>Mycobacteriales</taxon>
        <taxon>Gordoniaceae</taxon>
        <taxon>Gordonia</taxon>
    </lineage>
</organism>
<dbReference type="PATRIC" id="fig|1136941.3.peg.318"/>
<dbReference type="Proteomes" id="UP000063789">
    <property type="component" value="Chromosome"/>
</dbReference>
<reference evidence="2" key="1">
    <citation type="submission" date="2015-06" db="EMBL/GenBank/DDBJ databases">
        <title>Complete genome sequence and metabolic analysis of phthalate degradation pathway in Gordonia sp. QH-11.</title>
        <authorList>
            <person name="Jin D."/>
            <person name="Kong X."/>
            <person name="Bai Z."/>
        </authorList>
    </citation>
    <scope>NUCLEOTIDE SEQUENCE [LARGE SCALE GENOMIC DNA]</scope>
    <source>
        <strain evidence="2">QH-11</strain>
    </source>
</reference>
<name>A0A0N7FU58_9ACTN</name>
<dbReference type="STRING" id="1136941.ACH46_01580"/>
<dbReference type="Pfam" id="PF06475">
    <property type="entry name" value="Glycolipid_bind"/>
    <property type="match status" value="1"/>
</dbReference>
<dbReference type="RefSeq" id="WP_062391390.1">
    <property type="nucleotide sequence ID" value="NZ_CP011853.1"/>
</dbReference>
<sequence length="198" mass="21482">MNTFDASSADADVKTMLTWRDADGGRLEQVRLNLSGTRVRAYGRIVAAATADTEAYSASYEFVTTESGITRRLSVRLLRAGGESSLDISRDMDGRWMVQTPVSTVRSDFDGAEVVDLALSPFFKGLPIRRFGIVEGDRRDDVPVVALRLPDCEIDSVSMSYEDLGGRRVRVTGPDGPADVVIGDRGVVSEYVGVATLI</sequence>
<keyword evidence="2" id="KW-1185">Reference proteome</keyword>
<accession>A0A0N7FU58</accession>
<gene>
    <name evidence="1" type="ORF">ACH46_01580</name>
</gene>
<dbReference type="InterPro" id="IPR009467">
    <property type="entry name" value="Glycolipid-bd_prot_put"/>
</dbReference>
<dbReference type="OrthoDB" id="7347529at2"/>
<evidence type="ECO:0008006" key="3">
    <source>
        <dbReference type="Google" id="ProtNLM"/>
    </source>
</evidence>
<proteinExistence type="predicted"/>
<evidence type="ECO:0000313" key="2">
    <source>
        <dbReference type="Proteomes" id="UP000063789"/>
    </source>
</evidence>
<dbReference type="EMBL" id="CP011853">
    <property type="protein sequence ID" value="ALG83439.1"/>
    <property type="molecule type" value="Genomic_DNA"/>
</dbReference>
<dbReference type="SUPFAM" id="SSF159275">
    <property type="entry name" value="PA1994-like"/>
    <property type="match status" value="1"/>
</dbReference>